<accession>A0A139ABK8</accession>
<comment type="subcellular location">
    <subcellularLocation>
        <location evidence="1">Cytoplasm</location>
    </subcellularLocation>
</comment>
<dbReference type="EMBL" id="KQ965771">
    <property type="protein sequence ID" value="KXS14127.1"/>
    <property type="molecule type" value="Genomic_DNA"/>
</dbReference>
<gene>
    <name evidence="18" type="ORF">M427DRAFT_99820</name>
</gene>
<dbReference type="PANTHER" id="PTHR24346">
    <property type="entry name" value="MAP/MICROTUBULE AFFINITY-REGULATING KINASE"/>
    <property type="match status" value="1"/>
</dbReference>
<dbReference type="Pfam" id="PF00069">
    <property type="entry name" value="Pkinase"/>
    <property type="match status" value="1"/>
</dbReference>
<keyword evidence="19" id="KW-1185">Reference proteome</keyword>
<evidence type="ECO:0000259" key="17">
    <source>
        <dbReference type="PROSITE" id="PS50011"/>
    </source>
</evidence>
<keyword evidence="5" id="KW-0597">Phosphoprotein</keyword>
<evidence type="ECO:0000256" key="15">
    <source>
        <dbReference type="RuleBase" id="RU000304"/>
    </source>
</evidence>
<evidence type="ECO:0000256" key="11">
    <source>
        <dbReference type="ARBA" id="ARBA00048679"/>
    </source>
</evidence>
<dbReference type="Gene3D" id="3.30.200.20">
    <property type="entry name" value="Phosphorylase Kinase, domain 1"/>
    <property type="match status" value="1"/>
</dbReference>
<dbReference type="GO" id="GO:0004674">
    <property type="term" value="F:protein serine/threonine kinase activity"/>
    <property type="evidence" value="ECO:0007669"/>
    <property type="project" value="UniProtKB-KW"/>
</dbReference>
<dbReference type="AlphaFoldDB" id="A0A139ABK8"/>
<dbReference type="FunFam" id="1.10.510.10:FF:000320">
    <property type="entry name" value="Serine/threonine protein kinase"/>
    <property type="match status" value="1"/>
</dbReference>
<dbReference type="InterPro" id="IPR017348">
    <property type="entry name" value="PIM1/2/3"/>
</dbReference>
<evidence type="ECO:0000256" key="1">
    <source>
        <dbReference type="ARBA" id="ARBA00004496"/>
    </source>
</evidence>
<dbReference type="GO" id="GO:0043066">
    <property type="term" value="P:negative regulation of apoptotic process"/>
    <property type="evidence" value="ECO:0007669"/>
    <property type="project" value="InterPro"/>
</dbReference>
<dbReference type="SMART" id="SM00220">
    <property type="entry name" value="S_TKc"/>
    <property type="match status" value="1"/>
</dbReference>
<dbReference type="PANTHER" id="PTHR24346:SF51">
    <property type="entry name" value="PAS DOMAIN-CONTAINING SERINE_THREONINE-PROTEIN KINASE"/>
    <property type="match status" value="1"/>
</dbReference>
<evidence type="ECO:0000256" key="5">
    <source>
        <dbReference type="ARBA" id="ARBA00022553"/>
    </source>
</evidence>
<feature type="region of interest" description="Disordered" evidence="16">
    <location>
        <begin position="26"/>
        <end position="58"/>
    </location>
</feature>
<keyword evidence="7 14" id="KW-0547">Nucleotide-binding</keyword>
<keyword evidence="4 15" id="KW-0723">Serine/threonine-protein kinase</keyword>
<organism evidence="18 19">
    <name type="scientific">Gonapodya prolifera (strain JEL478)</name>
    <name type="common">Monoblepharis prolifera</name>
    <dbReference type="NCBI Taxonomy" id="1344416"/>
    <lineage>
        <taxon>Eukaryota</taxon>
        <taxon>Fungi</taxon>
        <taxon>Fungi incertae sedis</taxon>
        <taxon>Chytridiomycota</taxon>
        <taxon>Chytridiomycota incertae sedis</taxon>
        <taxon>Monoblepharidomycetes</taxon>
        <taxon>Monoblepharidales</taxon>
        <taxon>Gonapodyaceae</taxon>
        <taxon>Gonapodya</taxon>
    </lineage>
</organism>
<dbReference type="FunFam" id="3.30.200.20:FF:000314">
    <property type="entry name" value="Serine/threonine protein kinase"/>
    <property type="match status" value="1"/>
</dbReference>
<sequence>MWVTYDRFAGARQAVLVRHEAAREAAGGRGDGGDAIAEGAGVPERTDTDSPAAVGRARDGKKKTILDYEVMETIGEGAYGFVKHVVRRGDAGRRVYVLKYVIKTRILVDTWIRDRELGSIPQEIHVLNYLRKHPHPCVCRMTEYFEDEEYYYVEMARHGVGMDLFDYIEFNQNMSEGEIKHVFHQVALAVQHLHRHSIVHRDIKDENIILDEHNNVQLIDFGSSAYYREGKKFDTFCGTLDYAAPEVLTGHKYDGPPQDIWALGILLYTLIYKENPYYNIDEIIGRALRIPFVLSRESLDLIQFVLNRDVHQRPTIDQVLAHPWFRAKPNPDHSATR</sequence>
<dbReference type="OrthoDB" id="10252171at2759"/>
<evidence type="ECO:0000256" key="3">
    <source>
        <dbReference type="ARBA" id="ARBA00022490"/>
    </source>
</evidence>
<dbReference type="InterPro" id="IPR011009">
    <property type="entry name" value="Kinase-like_dom_sf"/>
</dbReference>
<dbReference type="Gene3D" id="1.10.510.10">
    <property type="entry name" value="Transferase(Phosphotransferase) domain 1"/>
    <property type="match status" value="1"/>
</dbReference>
<proteinExistence type="inferred from homology"/>
<dbReference type="PROSITE" id="PS00108">
    <property type="entry name" value="PROTEIN_KINASE_ST"/>
    <property type="match status" value="1"/>
</dbReference>
<evidence type="ECO:0000256" key="4">
    <source>
        <dbReference type="ARBA" id="ARBA00022527"/>
    </source>
</evidence>
<evidence type="ECO:0000256" key="16">
    <source>
        <dbReference type="SAM" id="MobiDB-lite"/>
    </source>
</evidence>
<evidence type="ECO:0000313" key="18">
    <source>
        <dbReference type="EMBL" id="KXS14127.1"/>
    </source>
</evidence>
<dbReference type="PIRSF" id="PIRSF037993">
    <property type="entry name" value="STPK_Pim-1"/>
    <property type="match status" value="1"/>
</dbReference>
<name>A0A139ABK8_GONPJ</name>
<evidence type="ECO:0000256" key="10">
    <source>
        <dbReference type="ARBA" id="ARBA00047899"/>
    </source>
</evidence>
<keyword evidence="3" id="KW-0963">Cytoplasm</keyword>
<dbReference type="InterPro" id="IPR017441">
    <property type="entry name" value="Protein_kinase_ATP_BS"/>
</dbReference>
<evidence type="ECO:0000256" key="13">
    <source>
        <dbReference type="PIRSR" id="PIRSR037993-2"/>
    </source>
</evidence>
<dbReference type="GO" id="GO:0035556">
    <property type="term" value="P:intracellular signal transduction"/>
    <property type="evidence" value="ECO:0007669"/>
    <property type="project" value="TreeGrafter"/>
</dbReference>
<protein>
    <recommendedName>
        <fullName evidence="2">non-specific serine/threonine protein kinase</fullName>
        <ecNumber evidence="2">2.7.11.1</ecNumber>
    </recommendedName>
</protein>
<dbReference type="STRING" id="1344416.A0A139ABK8"/>
<comment type="catalytic activity">
    <reaction evidence="11">
        <text>L-seryl-[protein] + ATP = O-phospho-L-seryl-[protein] + ADP + H(+)</text>
        <dbReference type="Rhea" id="RHEA:17989"/>
        <dbReference type="Rhea" id="RHEA-COMP:9863"/>
        <dbReference type="Rhea" id="RHEA-COMP:11604"/>
        <dbReference type="ChEBI" id="CHEBI:15378"/>
        <dbReference type="ChEBI" id="CHEBI:29999"/>
        <dbReference type="ChEBI" id="CHEBI:30616"/>
        <dbReference type="ChEBI" id="CHEBI:83421"/>
        <dbReference type="ChEBI" id="CHEBI:456216"/>
        <dbReference type="EC" id="2.7.11.1"/>
    </reaction>
</comment>
<dbReference type="PROSITE" id="PS50011">
    <property type="entry name" value="PROTEIN_KINASE_DOM"/>
    <property type="match status" value="1"/>
</dbReference>
<dbReference type="GO" id="GO:0005634">
    <property type="term" value="C:nucleus"/>
    <property type="evidence" value="ECO:0007669"/>
    <property type="project" value="TreeGrafter"/>
</dbReference>
<dbReference type="EC" id="2.7.11.1" evidence="2"/>
<feature type="domain" description="Protein kinase" evidence="17">
    <location>
        <begin position="68"/>
        <end position="325"/>
    </location>
</feature>
<feature type="active site" description="Proton acceptor" evidence="12">
    <location>
        <position position="202"/>
    </location>
</feature>
<evidence type="ECO:0000256" key="12">
    <source>
        <dbReference type="PIRSR" id="PIRSR037993-1"/>
    </source>
</evidence>
<evidence type="ECO:0000256" key="14">
    <source>
        <dbReference type="PROSITE-ProRule" id="PRU10141"/>
    </source>
</evidence>
<dbReference type="GO" id="GO:0005829">
    <property type="term" value="C:cytosol"/>
    <property type="evidence" value="ECO:0007669"/>
    <property type="project" value="TreeGrafter"/>
</dbReference>
<keyword evidence="8 18" id="KW-0418">Kinase</keyword>
<dbReference type="SUPFAM" id="SSF56112">
    <property type="entry name" value="Protein kinase-like (PK-like)"/>
    <property type="match status" value="1"/>
</dbReference>
<evidence type="ECO:0000256" key="9">
    <source>
        <dbReference type="ARBA" id="ARBA00022840"/>
    </source>
</evidence>
<comment type="similarity">
    <text evidence="15">Belongs to the protein kinase superfamily.</text>
</comment>
<dbReference type="GO" id="GO:0045719">
    <property type="term" value="P:negative regulation of glycogen biosynthetic process"/>
    <property type="evidence" value="ECO:0007669"/>
    <property type="project" value="TreeGrafter"/>
</dbReference>
<evidence type="ECO:0000256" key="2">
    <source>
        <dbReference type="ARBA" id="ARBA00012513"/>
    </source>
</evidence>
<dbReference type="InterPro" id="IPR000719">
    <property type="entry name" value="Prot_kinase_dom"/>
</dbReference>
<evidence type="ECO:0000256" key="8">
    <source>
        <dbReference type="ARBA" id="ARBA00022777"/>
    </source>
</evidence>
<evidence type="ECO:0000256" key="6">
    <source>
        <dbReference type="ARBA" id="ARBA00022679"/>
    </source>
</evidence>
<dbReference type="OMA" id="IRWCLSF"/>
<keyword evidence="9 13" id="KW-0067">ATP-binding</keyword>
<feature type="binding site" evidence="14">
    <location>
        <position position="103"/>
    </location>
    <ligand>
        <name>ATP</name>
        <dbReference type="ChEBI" id="CHEBI:30616"/>
    </ligand>
</feature>
<dbReference type="PROSITE" id="PS00107">
    <property type="entry name" value="PROTEIN_KINASE_ATP"/>
    <property type="match status" value="1"/>
</dbReference>
<comment type="catalytic activity">
    <reaction evidence="10">
        <text>L-threonyl-[protein] + ATP = O-phospho-L-threonyl-[protein] + ADP + H(+)</text>
        <dbReference type="Rhea" id="RHEA:46608"/>
        <dbReference type="Rhea" id="RHEA-COMP:11060"/>
        <dbReference type="Rhea" id="RHEA-COMP:11605"/>
        <dbReference type="ChEBI" id="CHEBI:15378"/>
        <dbReference type="ChEBI" id="CHEBI:30013"/>
        <dbReference type="ChEBI" id="CHEBI:30616"/>
        <dbReference type="ChEBI" id="CHEBI:61977"/>
        <dbReference type="ChEBI" id="CHEBI:456216"/>
        <dbReference type="EC" id="2.7.11.1"/>
    </reaction>
</comment>
<keyword evidence="6" id="KW-0808">Transferase</keyword>
<feature type="binding site" evidence="13">
    <location>
        <position position="99"/>
    </location>
    <ligand>
        <name>ATP</name>
        <dbReference type="ChEBI" id="CHEBI:30616"/>
    </ligand>
</feature>
<dbReference type="Proteomes" id="UP000070544">
    <property type="component" value="Unassembled WGS sequence"/>
</dbReference>
<reference evidence="18 19" key="1">
    <citation type="journal article" date="2015" name="Genome Biol. Evol.">
        <title>Phylogenomic analyses indicate that early fungi evolved digesting cell walls of algal ancestors of land plants.</title>
        <authorList>
            <person name="Chang Y."/>
            <person name="Wang S."/>
            <person name="Sekimoto S."/>
            <person name="Aerts A.L."/>
            <person name="Choi C."/>
            <person name="Clum A."/>
            <person name="LaButti K.M."/>
            <person name="Lindquist E.A."/>
            <person name="Yee Ngan C."/>
            <person name="Ohm R.A."/>
            <person name="Salamov A.A."/>
            <person name="Grigoriev I.V."/>
            <person name="Spatafora J.W."/>
            <person name="Berbee M.L."/>
        </authorList>
    </citation>
    <scope>NUCLEOTIDE SEQUENCE [LARGE SCALE GENOMIC DNA]</scope>
    <source>
        <strain evidence="18 19">JEL478</strain>
    </source>
</reference>
<dbReference type="InterPro" id="IPR008271">
    <property type="entry name" value="Ser/Thr_kinase_AS"/>
</dbReference>
<evidence type="ECO:0000256" key="7">
    <source>
        <dbReference type="ARBA" id="ARBA00022741"/>
    </source>
</evidence>
<dbReference type="GO" id="GO:0005524">
    <property type="term" value="F:ATP binding"/>
    <property type="evidence" value="ECO:0007669"/>
    <property type="project" value="UniProtKB-UniRule"/>
</dbReference>
<feature type="binding site" evidence="13">
    <location>
        <position position="163"/>
    </location>
    <ligand>
        <name>ATP</name>
        <dbReference type="ChEBI" id="CHEBI:30616"/>
    </ligand>
</feature>
<evidence type="ECO:0000313" key="19">
    <source>
        <dbReference type="Proteomes" id="UP000070544"/>
    </source>
</evidence>